<reference evidence="4" key="1">
    <citation type="submission" date="2022-11" db="UniProtKB">
        <authorList>
            <consortium name="WormBaseParasite"/>
        </authorList>
    </citation>
    <scope>IDENTIFICATION</scope>
</reference>
<feature type="coiled-coil region" evidence="1">
    <location>
        <begin position="333"/>
        <end position="360"/>
    </location>
</feature>
<organism evidence="3 4">
    <name type="scientific">Plectus sambesii</name>
    <dbReference type="NCBI Taxonomy" id="2011161"/>
    <lineage>
        <taxon>Eukaryota</taxon>
        <taxon>Metazoa</taxon>
        <taxon>Ecdysozoa</taxon>
        <taxon>Nematoda</taxon>
        <taxon>Chromadorea</taxon>
        <taxon>Plectida</taxon>
        <taxon>Plectina</taxon>
        <taxon>Plectoidea</taxon>
        <taxon>Plectidae</taxon>
        <taxon>Plectus</taxon>
    </lineage>
</organism>
<proteinExistence type="predicted"/>
<evidence type="ECO:0000256" key="1">
    <source>
        <dbReference type="SAM" id="Coils"/>
    </source>
</evidence>
<feature type="region of interest" description="Disordered" evidence="2">
    <location>
        <begin position="252"/>
        <end position="273"/>
    </location>
</feature>
<keyword evidence="1" id="KW-0175">Coiled coil</keyword>
<protein>
    <submittedName>
        <fullName evidence="4">C2H2-type domain-containing protein</fullName>
    </submittedName>
</protein>
<feature type="compositionally biased region" description="Polar residues" evidence="2">
    <location>
        <begin position="259"/>
        <end position="273"/>
    </location>
</feature>
<evidence type="ECO:0000313" key="4">
    <source>
        <dbReference type="WBParaSite" id="PSAMB.scaffold7759size7156.g30495.t1"/>
    </source>
</evidence>
<dbReference type="AlphaFoldDB" id="A0A914XDM3"/>
<name>A0A914XDM3_9BILA</name>
<sequence>MPKIEQVIEEGTVKEEEDFMIPSTSRNNPSPLPVELEQQETEDLANRAKSRRCVTPEIHISGDDGYRVRPKILLRLECRRCKAAGKPSSVAECDIVDHILRRHFDFKKGACRVCSQNMTFSSLKEHYRDVHQQLPISMAQTHTDQLHKLLLRCFSPNVALRLPEFVEQFHMMLSAYEISPSRLSNGNRAQVSLSVGGTQAAKISTVPPVYKRLLRSRAKAKMNESLEMEKDGKQLIYSGVAEEDDKSQIAPIDLPPIENANSSQSNATLSQDTSMPSPLFCDEFLGVDEQHSLQSTSAIAVVKSEADGGENDLIHIVTDDAFDTKETPLGRLVEAKELKMEEMEEQRSMMEEELQAKNSSHFSAPLLSRSMYTEASKRSSPHLAVASGLPAEKLMESLETEILINDNQTLLDEKLDYSASTSCWPPTIAVGKRKRPVRSSVQRIPIVFKCTLCMKRVENRVSLLLGHALLDHFPDEKPLFGCRRCSFVSKRSYYYIRMHVLSSHPITGSGFKTVDDAASLQPEFEECIVQCFPNFTTVFLEKDFNMLLSLVIDMLKELKDCKL</sequence>
<evidence type="ECO:0000256" key="2">
    <source>
        <dbReference type="SAM" id="MobiDB-lite"/>
    </source>
</evidence>
<evidence type="ECO:0000313" key="3">
    <source>
        <dbReference type="Proteomes" id="UP000887566"/>
    </source>
</evidence>
<accession>A0A914XDM3</accession>
<dbReference type="WBParaSite" id="PSAMB.scaffold7759size7156.g30495.t1">
    <property type="protein sequence ID" value="PSAMB.scaffold7759size7156.g30495.t1"/>
    <property type="gene ID" value="PSAMB.scaffold7759size7156.g30495"/>
</dbReference>
<dbReference type="Proteomes" id="UP000887566">
    <property type="component" value="Unplaced"/>
</dbReference>
<keyword evidence="3" id="KW-1185">Reference proteome</keyword>
<feature type="region of interest" description="Disordered" evidence="2">
    <location>
        <begin position="1"/>
        <end position="33"/>
    </location>
</feature>